<feature type="transmembrane region" description="Helical" evidence="1">
    <location>
        <begin position="181"/>
        <end position="202"/>
    </location>
</feature>
<dbReference type="SUPFAM" id="SSF48317">
    <property type="entry name" value="Acid phosphatase/Vanadium-dependent haloperoxidase"/>
    <property type="match status" value="1"/>
</dbReference>
<evidence type="ECO:0000313" key="4">
    <source>
        <dbReference type="Proteomes" id="UP001139031"/>
    </source>
</evidence>
<sequence>MLVAGGWSFVELADEVVEGETAAFDRAVLLMFRAPDDLSDPRGPPWLEAAMRDLTALGGSAVVTLVTLTIFGYLALSRRLRAIGLLVALVGGGALLARLLKQAFARPRPSVVPHLLGVESASFPSSHATMAAVVYLSLGVVLARLVDEPRLRAFIIGVALAIALVVGVSRVYAGVHYPSDVLAGWVLGVSWAVLCWLGARLLPVRWRA</sequence>
<feature type="transmembrane region" description="Helical" evidence="1">
    <location>
        <begin position="83"/>
        <end position="105"/>
    </location>
</feature>
<organism evidence="3 4">
    <name type="scientific">Nannocystis pusilla</name>
    <dbReference type="NCBI Taxonomy" id="889268"/>
    <lineage>
        <taxon>Bacteria</taxon>
        <taxon>Pseudomonadati</taxon>
        <taxon>Myxococcota</taxon>
        <taxon>Polyangia</taxon>
        <taxon>Nannocystales</taxon>
        <taxon>Nannocystaceae</taxon>
        <taxon>Nannocystis</taxon>
    </lineage>
</organism>
<protein>
    <submittedName>
        <fullName evidence="3">Phosphatase PAP2 family protein</fullName>
    </submittedName>
</protein>
<feature type="transmembrane region" description="Helical" evidence="1">
    <location>
        <begin position="54"/>
        <end position="76"/>
    </location>
</feature>
<proteinExistence type="predicted"/>
<comment type="caution">
    <text evidence="3">The sequence shown here is derived from an EMBL/GenBank/DDBJ whole genome shotgun (WGS) entry which is preliminary data.</text>
</comment>
<dbReference type="SMART" id="SM00014">
    <property type="entry name" value="acidPPc"/>
    <property type="match status" value="1"/>
</dbReference>
<feature type="domain" description="Phosphatidic acid phosphatase type 2/haloperoxidase" evidence="2">
    <location>
        <begin position="83"/>
        <end position="196"/>
    </location>
</feature>
<evidence type="ECO:0000313" key="3">
    <source>
        <dbReference type="EMBL" id="MBZ5715710.1"/>
    </source>
</evidence>
<evidence type="ECO:0000256" key="1">
    <source>
        <dbReference type="SAM" id="Phobius"/>
    </source>
</evidence>
<dbReference type="Proteomes" id="UP001139031">
    <property type="component" value="Unassembled WGS sequence"/>
</dbReference>
<dbReference type="EMBL" id="JAIRAU010000057">
    <property type="protein sequence ID" value="MBZ5715710.1"/>
    <property type="molecule type" value="Genomic_DNA"/>
</dbReference>
<keyword evidence="1" id="KW-0472">Membrane</keyword>
<dbReference type="InterPro" id="IPR036938">
    <property type="entry name" value="PAP2/HPO_sf"/>
</dbReference>
<feature type="transmembrane region" description="Helical" evidence="1">
    <location>
        <begin position="125"/>
        <end position="146"/>
    </location>
</feature>
<dbReference type="CDD" id="cd03392">
    <property type="entry name" value="PAP2_like_2"/>
    <property type="match status" value="1"/>
</dbReference>
<keyword evidence="1" id="KW-1133">Transmembrane helix</keyword>
<gene>
    <name evidence="3" type="ORF">K7C98_41325</name>
</gene>
<evidence type="ECO:0000259" key="2">
    <source>
        <dbReference type="SMART" id="SM00014"/>
    </source>
</evidence>
<dbReference type="Gene3D" id="1.20.144.10">
    <property type="entry name" value="Phosphatidic acid phosphatase type 2/haloperoxidase"/>
    <property type="match status" value="2"/>
</dbReference>
<keyword evidence="4" id="KW-1185">Reference proteome</keyword>
<keyword evidence="1" id="KW-0812">Transmembrane</keyword>
<dbReference type="Pfam" id="PF01569">
    <property type="entry name" value="PAP2"/>
    <property type="match status" value="1"/>
</dbReference>
<feature type="transmembrane region" description="Helical" evidence="1">
    <location>
        <begin position="153"/>
        <end position="175"/>
    </location>
</feature>
<name>A0ABS7U569_9BACT</name>
<dbReference type="InterPro" id="IPR000326">
    <property type="entry name" value="PAP2/HPO"/>
</dbReference>
<accession>A0ABS7U569</accession>
<dbReference type="PANTHER" id="PTHR14969">
    <property type="entry name" value="SPHINGOSINE-1-PHOSPHATE PHOSPHOHYDROLASE"/>
    <property type="match status" value="1"/>
</dbReference>
<dbReference type="PANTHER" id="PTHR14969:SF13">
    <property type="entry name" value="AT30094P"/>
    <property type="match status" value="1"/>
</dbReference>
<reference evidence="3" key="1">
    <citation type="submission" date="2021-08" db="EMBL/GenBank/DDBJ databases">
        <authorList>
            <person name="Stevens D.C."/>
        </authorList>
    </citation>
    <scope>NUCLEOTIDE SEQUENCE</scope>
    <source>
        <strain evidence="3">DSM 53165</strain>
    </source>
</reference>